<organism evidence="4 5">
    <name type="scientific">Desulforamulus hydrothermalis Lam5 = DSM 18033</name>
    <dbReference type="NCBI Taxonomy" id="1121428"/>
    <lineage>
        <taxon>Bacteria</taxon>
        <taxon>Bacillati</taxon>
        <taxon>Bacillota</taxon>
        <taxon>Clostridia</taxon>
        <taxon>Eubacteriales</taxon>
        <taxon>Peptococcaceae</taxon>
        <taxon>Desulforamulus</taxon>
    </lineage>
</organism>
<name>K8DYL2_9FIRM</name>
<proteinExistence type="inferred from homology"/>
<dbReference type="InterPro" id="IPR000620">
    <property type="entry name" value="EamA_dom"/>
</dbReference>
<protein>
    <recommendedName>
        <fullName evidence="3">EamA domain-containing protein</fullName>
    </recommendedName>
</protein>
<feature type="transmembrane region" description="Helical" evidence="2">
    <location>
        <begin position="72"/>
        <end position="91"/>
    </location>
</feature>
<sequence length="145" mass="15900">MVKSLFIYVFSIVLIVASNVLYNICQKSTPEKANPFSALLVTYLTAAVLTLIAFLFSKNDKSFFQSFADLNWTSIVLGFSIVGLELGYLLAYRAGWKISVGSLVANIALALMLIPIGIFFYKEGFGLNKILGAVFCIIGLILINK</sequence>
<feature type="transmembrane region" description="Helical" evidence="2">
    <location>
        <begin position="127"/>
        <end position="143"/>
    </location>
</feature>
<evidence type="ECO:0000313" key="4">
    <source>
        <dbReference type="EMBL" id="CCO07929.1"/>
    </source>
</evidence>
<gene>
    <name evidence="4" type="ORF">DESHY_160053</name>
</gene>
<dbReference type="eggNOG" id="ENOG5032RY6">
    <property type="taxonomic scope" value="Bacteria"/>
</dbReference>
<dbReference type="GO" id="GO:0016020">
    <property type="term" value="C:membrane"/>
    <property type="evidence" value="ECO:0007669"/>
    <property type="project" value="InterPro"/>
</dbReference>
<comment type="caution">
    <text evidence="4">The sequence shown here is derived from an EMBL/GenBank/DDBJ whole genome shotgun (WGS) entry which is preliminary data.</text>
</comment>
<dbReference type="STRING" id="1121428.DESHY_160053"/>
<evidence type="ECO:0000256" key="1">
    <source>
        <dbReference type="ARBA" id="ARBA00007362"/>
    </source>
</evidence>
<dbReference type="AlphaFoldDB" id="K8DYL2"/>
<feature type="transmembrane region" description="Helical" evidence="2">
    <location>
        <begin position="6"/>
        <end position="24"/>
    </location>
</feature>
<keyword evidence="2" id="KW-0472">Membrane</keyword>
<feature type="transmembrane region" description="Helical" evidence="2">
    <location>
        <begin position="103"/>
        <end position="121"/>
    </location>
</feature>
<keyword evidence="2" id="KW-0812">Transmembrane</keyword>
<evidence type="ECO:0000256" key="2">
    <source>
        <dbReference type="SAM" id="Phobius"/>
    </source>
</evidence>
<keyword evidence="5" id="KW-1185">Reference proteome</keyword>
<dbReference type="EMBL" id="CAOS01000008">
    <property type="protein sequence ID" value="CCO07929.1"/>
    <property type="molecule type" value="Genomic_DNA"/>
</dbReference>
<feature type="domain" description="EamA" evidence="3">
    <location>
        <begin position="8"/>
        <end position="144"/>
    </location>
</feature>
<feature type="transmembrane region" description="Helical" evidence="2">
    <location>
        <begin position="36"/>
        <end position="57"/>
    </location>
</feature>
<reference evidence="4 5" key="1">
    <citation type="journal article" date="2013" name="Genome Announc.">
        <title>Genome Sequence of the Sulfate-Reducing Bacterium Desulfotomaculum hydrothermale Lam5(T).</title>
        <authorList>
            <person name="Amin O."/>
            <person name="Fardeau M.L."/>
            <person name="Valette O."/>
            <person name="Hirschler-Rea A."/>
            <person name="Barbe V."/>
            <person name="Medigue C."/>
            <person name="Vacherie B."/>
            <person name="Ollivier B."/>
            <person name="Bertin P.N."/>
            <person name="Dolla A."/>
        </authorList>
    </citation>
    <scope>NUCLEOTIDE SEQUENCE [LARGE SCALE GENOMIC DNA]</scope>
    <source>
        <strain evidence="5">Lam5 / DSM 18033</strain>
    </source>
</reference>
<dbReference type="Pfam" id="PF00892">
    <property type="entry name" value="EamA"/>
    <property type="match status" value="1"/>
</dbReference>
<dbReference type="Proteomes" id="UP000009315">
    <property type="component" value="Unassembled WGS sequence"/>
</dbReference>
<evidence type="ECO:0000313" key="5">
    <source>
        <dbReference type="Proteomes" id="UP000009315"/>
    </source>
</evidence>
<keyword evidence="2" id="KW-1133">Transmembrane helix</keyword>
<evidence type="ECO:0000259" key="3">
    <source>
        <dbReference type="Pfam" id="PF00892"/>
    </source>
</evidence>
<accession>K8DYL2</accession>
<comment type="similarity">
    <text evidence="1">Belongs to the EamA transporter family.</text>
</comment>